<keyword evidence="6" id="KW-0862">Zinc</keyword>
<dbReference type="InterPro" id="IPR002933">
    <property type="entry name" value="Peptidase_M20"/>
</dbReference>
<dbReference type="PIRSF" id="PIRSF016599">
    <property type="entry name" value="Xaa-His_dipept"/>
    <property type="match status" value="1"/>
</dbReference>
<gene>
    <name evidence="19" type="ORF">DW011_10405</name>
</gene>
<accession>A0A139KP19</accession>
<dbReference type="GO" id="GO:0005829">
    <property type="term" value="C:cytosol"/>
    <property type="evidence" value="ECO:0007669"/>
    <property type="project" value="TreeGrafter"/>
</dbReference>
<evidence type="ECO:0000259" key="18">
    <source>
        <dbReference type="Pfam" id="PF07687"/>
    </source>
</evidence>
<keyword evidence="8" id="KW-0170">Cobalt</keyword>
<comment type="catalytic activity">
    <reaction evidence="9">
        <text>Hydrolysis of dipeptides, preferentially hydrophobic dipeptides including prolyl amino acids.</text>
        <dbReference type="EC" id="3.4.13.18"/>
    </reaction>
</comment>
<dbReference type="PANTHER" id="PTHR43501">
    <property type="entry name" value="CYTOSOL NON-SPECIFIC DIPEPTIDASE"/>
    <property type="match status" value="1"/>
</dbReference>
<keyword evidence="5" id="KW-0378">Hydrolase</keyword>
<evidence type="ECO:0000256" key="14">
    <source>
        <dbReference type="ARBA" id="ARBA00075285"/>
    </source>
</evidence>
<dbReference type="GO" id="GO:0046872">
    <property type="term" value="F:metal ion binding"/>
    <property type="evidence" value="ECO:0007669"/>
    <property type="project" value="UniProtKB-KW"/>
</dbReference>
<evidence type="ECO:0000256" key="4">
    <source>
        <dbReference type="ARBA" id="ARBA00022723"/>
    </source>
</evidence>
<dbReference type="FunFam" id="3.40.630.10:FF:000018">
    <property type="entry name" value="Aminoacyl-histidine dipeptidase PepD"/>
    <property type="match status" value="1"/>
</dbReference>
<evidence type="ECO:0000256" key="6">
    <source>
        <dbReference type="ARBA" id="ARBA00022833"/>
    </source>
</evidence>
<evidence type="ECO:0000256" key="1">
    <source>
        <dbReference type="ARBA" id="ARBA00001941"/>
    </source>
</evidence>
<evidence type="ECO:0000256" key="8">
    <source>
        <dbReference type="ARBA" id="ARBA00023285"/>
    </source>
</evidence>
<evidence type="ECO:0000256" key="11">
    <source>
        <dbReference type="ARBA" id="ARBA00044252"/>
    </source>
</evidence>
<keyword evidence="7" id="KW-0482">Metalloprotease</keyword>
<evidence type="ECO:0000256" key="17">
    <source>
        <dbReference type="ARBA" id="ARBA00078074"/>
    </source>
</evidence>
<comment type="similarity">
    <text evidence="12">Belongs to the peptidase M20C family.</text>
</comment>
<sequence length="516" mass="56874">MSSDKSSKLTIFSNKRNQNEPPIPIIKEKSMEKKDLKPAGVFKYFEEICQVPRPSKKEEKIIAYLKAFGVKHNLETNVDEAGNVLIKKPATPGKENLQTVILQSHIDMVCEKNNDVQHDFLTDPIETEIDGEWLKAKGTTLGADNGIGVATELAILADDNIEHGPLECLFTVDEETGLTGAFELKEGFMSGDILLNLDSEDEGEIFIGCAGGIDSVAEFSYKEVEVPAGYFFFKVEVKGLKGGHSGGDIHLGRGNANKILNRFLSRMANRQDLYLCEINGGNLRNAIPREAYAICAVPEDAKHDVRTELNIFTSEVENELAVTEPDLKLVLESETPRKMAIDQDTTTRLLKALYAAPHGVYAMSQDIPGLVETSTNLASVKMKPNHIIRIETSQRSSILSARNDMANTVRAVFQLAGADVTFGEGYPGWKPNPHSAILEVAAESYKRLFGVEAKVKAIHAGLECGLFLDKYPTLDMISFGPTLTGVHSPDERMHIPSVEKFWKHLLDILAHVPAKK</sequence>
<name>A0A139KP19_BACT4</name>
<protein>
    <recommendedName>
        <fullName evidence="13">Cytosol non-specific dipeptidase</fullName>
        <ecNumber evidence="10">3.4.13.18</ecNumber>
    </recommendedName>
    <alternativeName>
        <fullName evidence="16">Aminoacyl-histidine dipeptidase</fullName>
    </alternativeName>
    <alternativeName>
        <fullName evidence="15">Beta-alanyl-histidine dipeptidase</fullName>
    </alternativeName>
    <alternativeName>
        <fullName evidence="14">Carnosinase</fullName>
    </alternativeName>
    <alternativeName>
        <fullName evidence="11">Peptidase D</fullName>
    </alternativeName>
    <alternativeName>
        <fullName evidence="17">Xaa-His dipeptidase</fullName>
    </alternativeName>
</protein>
<dbReference type="FunFam" id="3.40.630.10:FF:000015">
    <property type="entry name" value="Aminoacyl-histidine dipeptidase PepD"/>
    <property type="match status" value="1"/>
</dbReference>
<dbReference type="GO" id="GO:0006508">
    <property type="term" value="P:proteolysis"/>
    <property type="evidence" value="ECO:0007669"/>
    <property type="project" value="UniProtKB-KW"/>
</dbReference>
<evidence type="ECO:0000256" key="13">
    <source>
        <dbReference type="ARBA" id="ARBA00071271"/>
    </source>
</evidence>
<dbReference type="InterPro" id="IPR011650">
    <property type="entry name" value="Peptidase_M20_dimer"/>
</dbReference>
<evidence type="ECO:0000256" key="10">
    <source>
        <dbReference type="ARBA" id="ARBA00038976"/>
    </source>
</evidence>
<dbReference type="EC" id="3.4.13.18" evidence="10"/>
<evidence type="ECO:0000256" key="7">
    <source>
        <dbReference type="ARBA" id="ARBA00023049"/>
    </source>
</evidence>
<evidence type="ECO:0000313" key="20">
    <source>
        <dbReference type="Proteomes" id="UP000283616"/>
    </source>
</evidence>
<evidence type="ECO:0000256" key="12">
    <source>
        <dbReference type="ARBA" id="ARBA00061423"/>
    </source>
</evidence>
<evidence type="ECO:0000256" key="2">
    <source>
        <dbReference type="ARBA" id="ARBA00001947"/>
    </source>
</evidence>
<evidence type="ECO:0000256" key="5">
    <source>
        <dbReference type="ARBA" id="ARBA00022801"/>
    </source>
</evidence>
<dbReference type="SUPFAM" id="SSF53187">
    <property type="entry name" value="Zn-dependent exopeptidases"/>
    <property type="match status" value="1"/>
</dbReference>
<comment type="cofactor">
    <cofactor evidence="1">
        <name>Co(2+)</name>
        <dbReference type="ChEBI" id="CHEBI:48828"/>
    </cofactor>
</comment>
<feature type="domain" description="Peptidase M20 dimerisation" evidence="18">
    <location>
        <begin position="236"/>
        <end position="321"/>
    </location>
</feature>
<comment type="caution">
    <text evidence="19">The sequence shown here is derived from an EMBL/GenBank/DDBJ whole genome shotgun (WGS) entry which is preliminary data.</text>
</comment>
<dbReference type="GO" id="GO:0070573">
    <property type="term" value="F:metallodipeptidase activity"/>
    <property type="evidence" value="ECO:0007669"/>
    <property type="project" value="TreeGrafter"/>
</dbReference>
<comment type="cofactor">
    <cofactor evidence="2">
        <name>Zn(2+)</name>
        <dbReference type="ChEBI" id="CHEBI:29105"/>
    </cofactor>
</comment>
<dbReference type="PRINTS" id="PR00934">
    <property type="entry name" value="XHISDIPTASE"/>
</dbReference>
<evidence type="ECO:0000256" key="9">
    <source>
        <dbReference type="ARBA" id="ARBA00036421"/>
    </source>
</evidence>
<dbReference type="InterPro" id="IPR001160">
    <property type="entry name" value="Peptidase_M20C"/>
</dbReference>
<keyword evidence="3" id="KW-0645">Protease</keyword>
<dbReference type="Pfam" id="PF01546">
    <property type="entry name" value="Peptidase_M20"/>
    <property type="match status" value="1"/>
</dbReference>
<evidence type="ECO:0000256" key="16">
    <source>
        <dbReference type="ARBA" id="ARBA00077688"/>
    </source>
</evidence>
<evidence type="ECO:0000256" key="3">
    <source>
        <dbReference type="ARBA" id="ARBA00022670"/>
    </source>
</evidence>
<dbReference type="CDD" id="cd03890">
    <property type="entry name" value="M20_pepD"/>
    <property type="match status" value="1"/>
</dbReference>
<reference evidence="19 20" key="1">
    <citation type="submission" date="2018-08" db="EMBL/GenBank/DDBJ databases">
        <title>A genome reference for cultivated species of the human gut microbiota.</title>
        <authorList>
            <person name="Zou Y."/>
            <person name="Xue W."/>
            <person name="Luo G."/>
        </authorList>
    </citation>
    <scope>NUCLEOTIDE SEQUENCE [LARGE SCALE GENOMIC DNA]</scope>
    <source>
        <strain evidence="19 20">AF37-12</strain>
    </source>
</reference>
<dbReference type="NCBIfam" id="TIGR01893">
    <property type="entry name" value="aa-his-dipept"/>
    <property type="match status" value="1"/>
</dbReference>
<dbReference type="PANTHER" id="PTHR43501:SF1">
    <property type="entry name" value="CYTOSOL NON-SPECIFIC DIPEPTIDASE"/>
    <property type="match status" value="1"/>
</dbReference>
<proteinExistence type="inferred from homology"/>
<dbReference type="AlphaFoldDB" id="A0A139KP19"/>
<evidence type="ECO:0000313" key="19">
    <source>
        <dbReference type="EMBL" id="RHL59588.1"/>
    </source>
</evidence>
<dbReference type="Pfam" id="PF07687">
    <property type="entry name" value="M20_dimer"/>
    <property type="match status" value="1"/>
</dbReference>
<dbReference type="Proteomes" id="UP000283616">
    <property type="component" value="Unassembled WGS sequence"/>
</dbReference>
<dbReference type="EMBL" id="QROV01000010">
    <property type="protein sequence ID" value="RHL59588.1"/>
    <property type="molecule type" value="Genomic_DNA"/>
</dbReference>
<evidence type="ECO:0000256" key="15">
    <source>
        <dbReference type="ARBA" id="ARBA00076004"/>
    </source>
</evidence>
<dbReference type="Gene3D" id="3.40.630.10">
    <property type="entry name" value="Zn peptidases"/>
    <property type="match status" value="2"/>
</dbReference>
<organism evidence="19 20">
    <name type="scientific">Bacteroides thetaiotaomicron</name>
    <dbReference type="NCBI Taxonomy" id="818"/>
    <lineage>
        <taxon>Bacteria</taxon>
        <taxon>Pseudomonadati</taxon>
        <taxon>Bacteroidota</taxon>
        <taxon>Bacteroidia</taxon>
        <taxon>Bacteroidales</taxon>
        <taxon>Bacteroidaceae</taxon>
        <taxon>Bacteroides</taxon>
    </lineage>
</organism>
<keyword evidence="4" id="KW-0479">Metal-binding</keyword>